<dbReference type="Pfam" id="PF07859">
    <property type="entry name" value="Abhydrolase_3"/>
    <property type="match status" value="1"/>
</dbReference>
<dbReference type="InterPro" id="IPR029058">
    <property type="entry name" value="AB_hydrolase_fold"/>
</dbReference>
<sequence>MTHGRLADPDCSLGTDPRSDARMVKAAVRAGLDANLPTVPITIDAPLDERLAYIAMCEAGNRAVLDAFAPGVPDANEVTTTTTTITGVDGNDITLYLSRPDTAHSSPDRLPAVVHLHGGGMAIGSAADPIYMRVREYVAGTGLLVVGVEFRNSGGALGPHPFPAGLNDCAAAVRWVAANRGELGVSHLIVVGESGGGNLTLTVGHKAKREGWLHEIAGLYAQCPYISGRWHEVPDDLPSLRECDGYFINLQQAEMMASVYDPDGVHSGDPTCFAGKATDADLEGLPPHVISVNELDPMRDEGLDYFRRLVRAGVPAVGRVVAGTCHGGDLLFAGVMPDVFAASIRDVTGFARSLG</sequence>
<feature type="domain" description="Alpha/beta hydrolase fold-3" evidence="2">
    <location>
        <begin position="113"/>
        <end position="327"/>
    </location>
</feature>
<dbReference type="RefSeq" id="WP_065144958.1">
    <property type="nucleotide sequence ID" value="NZ_LZLS01000151.1"/>
</dbReference>
<dbReference type="PANTHER" id="PTHR48081:SF8">
    <property type="entry name" value="ALPHA_BETA HYDROLASE FOLD-3 DOMAIN-CONTAINING PROTEIN-RELATED"/>
    <property type="match status" value="1"/>
</dbReference>
<dbReference type="SUPFAM" id="SSF53474">
    <property type="entry name" value="alpha/beta-Hydrolases"/>
    <property type="match status" value="1"/>
</dbReference>
<evidence type="ECO:0000313" key="3">
    <source>
        <dbReference type="EMBL" id="OBK24857.1"/>
    </source>
</evidence>
<reference evidence="3 4" key="1">
    <citation type="submission" date="2016-06" db="EMBL/GenBank/DDBJ databases">
        <authorList>
            <person name="Kjaerup R.B."/>
            <person name="Dalgaard T.S."/>
            <person name="Juul-Madsen H.R."/>
        </authorList>
    </citation>
    <scope>NUCLEOTIDE SEQUENCE [LARGE SCALE GENOMIC DNA]</scope>
    <source>
        <strain evidence="3 4">1165133.8</strain>
    </source>
</reference>
<dbReference type="PANTHER" id="PTHR48081">
    <property type="entry name" value="AB HYDROLASE SUPERFAMILY PROTEIN C4A8.06C"/>
    <property type="match status" value="1"/>
</dbReference>
<dbReference type="Gene3D" id="3.40.50.1820">
    <property type="entry name" value="alpha/beta hydrolase"/>
    <property type="match status" value="1"/>
</dbReference>
<dbReference type="OrthoDB" id="3206739at2"/>
<organism evidence="3 4">
    <name type="scientific">Mycobacterium asiaticum</name>
    <dbReference type="NCBI Taxonomy" id="1790"/>
    <lineage>
        <taxon>Bacteria</taxon>
        <taxon>Bacillati</taxon>
        <taxon>Actinomycetota</taxon>
        <taxon>Actinomycetes</taxon>
        <taxon>Mycobacteriales</taxon>
        <taxon>Mycobacteriaceae</taxon>
        <taxon>Mycobacterium</taxon>
    </lineage>
</organism>
<protein>
    <submittedName>
        <fullName evidence="3">Alpha/beta hydrolase</fullName>
    </submittedName>
</protein>
<keyword evidence="1 3" id="KW-0378">Hydrolase</keyword>
<dbReference type="InterPro" id="IPR050300">
    <property type="entry name" value="GDXG_lipolytic_enzyme"/>
</dbReference>
<dbReference type="AlphaFoldDB" id="A0A1A3NWZ8"/>
<dbReference type="EMBL" id="LZLS01000151">
    <property type="protein sequence ID" value="OBK24857.1"/>
    <property type="molecule type" value="Genomic_DNA"/>
</dbReference>
<proteinExistence type="predicted"/>
<dbReference type="ESTHER" id="mycas-a0a1a3nwz8">
    <property type="family name" value="Hormone-sensitive_lipase_like"/>
</dbReference>
<comment type="caution">
    <text evidence="3">The sequence shown here is derived from an EMBL/GenBank/DDBJ whole genome shotgun (WGS) entry which is preliminary data.</text>
</comment>
<gene>
    <name evidence="3" type="ORF">A5634_02280</name>
</gene>
<accession>A0A1A3NWZ8</accession>
<evidence type="ECO:0000259" key="2">
    <source>
        <dbReference type="Pfam" id="PF07859"/>
    </source>
</evidence>
<dbReference type="GO" id="GO:0016787">
    <property type="term" value="F:hydrolase activity"/>
    <property type="evidence" value="ECO:0007669"/>
    <property type="project" value="UniProtKB-KW"/>
</dbReference>
<dbReference type="Proteomes" id="UP000093928">
    <property type="component" value="Unassembled WGS sequence"/>
</dbReference>
<name>A0A1A3NWZ8_MYCAS</name>
<evidence type="ECO:0000256" key="1">
    <source>
        <dbReference type="ARBA" id="ARBA00022801"/>
    </source>
</evidence>
<dbReference type="InterPro" id="IPR013094">
    <property type="entry name" value="AB_hydrolase_3"/>
</dbReference>
<evidence type="ECO:0000313" key="4">
    <source>
        <dbReference type="Proteomes" id="UP000093928"/>
    </source>
</evidence>